<reference evidence="5 6" key="1">
    <citation type="submission" date="2019-02" db="EMBL/GenBank/DDBJ databases">
        <title>Genomic Encyclopedia of Type Strains, Phase IV (KMG-IV): sequencing the most valuable type-strain genomes for metagenomic binning, comparative biology and taxonomic classification.</title>
        <authorList>
            <person name="Goeker M."/>
        </authorList>
    </citation>
    <scope>NUCLEOTIDE SEQUENCE [LARGE SCALE GENOMIC DNA]</scope>
    <source>
        <strain evidence="5 6">DSM 105135</strain>
    </source>
</reference>
<dbReference type="EMBL" id="SHKX01000016">
    <property type="protein sequence ID" value="RZU36883.1"/>
    <property type="molecule type" value="Genomic_DNA"/>
</dbReference>
<dbReference type="OrthoDB" id="9806974at2"/>
<dbReference type="PANTHER" id="PTHR24322">
    <property type="entry name" value="PKSB"/>
    <property type="match status" value="1"/>
</dbReference>
<dbReference type="Pfam" id="PF00106">
    <property type="entry name" value="adh_short"/>
    <property type="match status" value="1"/>
</dbReference>
<evidence type="ECO:0000259" key="4">
    <source>
        <dbReference type="SMART" id="SM00822"/>
    </source>
</evidence>
<dbReference type="PROSITE" id="PS00061">
    <property type="entry name" value="ADH_SHORT"/>
    <property type="match status" value="1"/>
</dbReference>
<keyword evidence="6" id="KW-1185">Reference proteome</keyword>
<evidence type="ECO:0000256" key="3">
    <source>
        <dbReference type="RuleBase" id="RU000363"/>
    </source>
</evidence>
<keyword evidence="2" id="KW-0560">Oxidoreductase</keyword>
<proteinExistence type="inferred from homology"/>
<comment type="caution">
    <text evidence="5">The sequence shown here is derived from an EMBL/GenBank/DDBJ whole genome shotgun (WGS) entry which is preliminary data.</text>
</comment>
<dbReference type="InterPro" id="IPR002347">
    <property type="entry name" value="SDR_fam"/>
</dbReference>
<dbReference type="AlphaFoldDB" id="A0A4Q7YJD2"/>
<comment type="similarity">
    <text evidence="1 3">Belongs to the short-chain dehydrogenases/reductases (SDR) family.</text>
</comment>
<evidence type="ECO:0000313" key="5">
    <source>
        <dbReference type="EMBL" id="RZU36883.1"/>
    </source>
</evidence>
<dbReference type="SMART" id="SM00822">
    <property type="entry name" value="PKS_KR"/>
    <property type="match status" value="1"/>
</dbReference>
<evidence type="ECO:0000313" key="6">
    <source>
        <dbReference type="Proteomes" id="UP000292423"/>
    </source>
</evidence>
<accession>A0A4Q7YJD2</accession>
<dbReference type="InterPro" id="IPR036291">
    <property type="entry name" value="NAD(P)-bd_dom_sf"/>
</dbReference>
<evidence type="ECO:0000256" key="1">
    <source>
        <dbReference type="ARBA" id="ARBA00006484"/>
    </source>
</evidence>
<dbReference type="Gene3D" id="3.40.50.720">
    <property type="entry name" value="NAD(P)-binding Rossmann-like Domain"/>
    <property type="match status" value="1"/>
</dbReference>
<dbReference type="FunFam" id="3.40.50.720:FF:000084">
    <property type="entry name" value="Short-chain dehydrogenase reductase"/>
    <property type="match status" value="1"/>
</dbReference>
<feature type="domain" description="Ketoreductase" evidence="4">
    <location>
        <begin position="12"/>
        <end position="196"/>
    </location>
</feature>
<organism evidence="5 6">
    <name type="scientific">Fluviicoccus keumensis</name>
    <dbReference type="NCBI Taxonomy" id="1435465"/>
    <lineage>
        <taxon>Bacteria</taxon>
        <taxon>Pseudomonadati</taxon>
        <taxon>Pseudomonadota</taxon>
        <taxon>Gammaproteobacteria</taxon>
        <taxon>Moraxellales</taxon>
        <taxon>Moraxellaceae</taxon>
        <taxon>Fluviicoccus</taxon>
    </lineage>
</organism>
<dbReference type="GO" id="GO:0016616">
    <property type="term" value="F:oxidoreductase activity, acting on the CH-OH group of donors, NAD or NADP as acceptor"/>
    <property type="evidence" value="ECO:0007669"/>
    <property type="project" value="TreeGrafter"/>
</dbReference>
<dbReference type="SUPFAM" id="SSF51735">
    <property type="entry name" value="NAD(P)-binding Rossmann-fold domains"/>
    <property type="match status" value="1"/>
</dbReference>
<dbReference type="RefSeq" id="WP_130415455.1">
    <property type="nucleotide sequence ID" value="NZ_SHKX01000016.1"/>
</dbReference>
<protein>
    <submittedName>
        <fullName evidence="5">Short-subunit dehydrogenase</fullName>
    </submittedName>
</protein>
<gene>
    <name evidence="5" type="ORF">EV700_3096</name>
</gene>
<evidence type="ECO:0000256" key="2">
    <source>
        <dbReference type="ARBA" id="ARBA00023002"/>
    </source>
</evidence>
<dbReference type="PANTHER" id="PTHR24322:SF736">
    <property type="entry name" value="RETINOL DEHYDROGENASE 10"/>
    <property type="match status" value="1"/>
</dbReference>
<dbReference type="Proteomes" id="UP000292423">
    <property type="component" value="Unassembled WGS sequence"/>
</dbReference>
<name>A0A4Q7YJD2_9GAMM</name>
<dbReference type="CDD" id="cd05233">
    <property type="entry name" value="SDR_c"/>
    <property type="match status" value="1"/>
</dbReference>
<sequence length="277" mass="29500">MKKQRHPAFDGKLALVTGAGSGIGRATALLFADLGARLVLCDRNPEGLQETARILREKGVDVLTESVDVSDWAAMQALAGRVHGKVGALDILVNNAGVATSGDFLSTPVEDWSWVFGINVMGVVHGCKVFGQRMVQNGGGHIVNIASAAGYYAAPEMSAYSASKHAVMGLSESLRLEMAEFGVGVSAICPGVINTNIVSAMRTNGAMVQSQGKVVDIYRKRNYGPEKVAEAIAEAVIHNRAVVPVSPEAWVLYAGKRLMPGVMDAVQRTRLFRRLKP</sequence>
<dbReference type="PRINTS" id="PR00081">
    <property type="entry name" value="GDHRDH"/>
</dbReference>
<dbReference type="InterPro" id="IPR057326">
    <property type="entry name" value="KR_dom"/>
</dbReference>
<dbReference type="InterPro" id="IPR020904">
    <property type="entry name" value="Sc_DH/Rdtase_CS"/>
</dbReference>
<dbReference type="PRINTS" id="PR00080">
    <property type="entry name" value="SDRFAMILY"/>
</dbReference>